<evidence type="ECO:0000256" key="2">
    <source>
        <dbReference type="ARBA" id="ARBA00022801"/>
    </source>
</evidence>
<evidence type="ECO:0000259" key="7">
    <source>
        <dbReference type="PROSITE" id="PS51194"/>
    </source>
</evidence>
<dbReference type="GO" id="GO:0016787">
    <property type="term" value="F:hydrolase activity"/>
    <property type="evidence" value="ECO:0007669"/>
    <property type="project" value="UniProtKB-KW"/>
</dbReference>
<keyword evidence="2 5" id="KW-0378">Hydrolase</keyword>
<evidence type="ECO:0000313" key="9">
    <source>
        <dbReference type="WBParaSite" id="SMUV_0000674001-mRNA-1"/>
    </source>
</evidence>
<proteinExistence type="inferred from homology"/>
<comment type="domain">
    <text evidence="5">The Q motif is unique to and characteristic of the DEAD box family of RNA helicases and controls ATP binding and hydrolysis.</text>
</comment>
<evidence type="ECO:0000256" key="4">
    <source>
        <dbReference type="ARBA" id="ARBA00022884"/>
    </source>
</evidence>
<dbReference type="InterPro" id="IPR001650">
    <property type="entry name" value="Helicase_C-like"/>
</dbReference>
<keyword evidence="3 5" id="KW-0067">ATP-binding</keyword>
<evidence type="ECO:0000256" key="1">
    <source>
        <dbReference type="ARBA" id="ARBA00022741"/>
    </source>
</evidence>
<accession>A0A0N5APZ7</accession>
<dbReference type="STRING" id="451379.A0A0N5APZ7"/>
<dbReference type="AlphaFoldDB" id="A0A0N5APZ7"/>
<evidence type="ECO:0000256" key="3">
    <source>
        <dbReference type="ARBA" id="ARBA00022840"/>
    </source>
</evidence>
<reference evidence="9" key="1">
    <citation type="submission" date="2017-02" db="UniProtKB">
        <authorList>
            <consortium name="WormBaseParasite"/>
        </authorList>
    </citation>
    <scope>IDENTIFICATION</scope>
</reference>
<dbReference type="PROSITE" id="PS51194">
    <property type="entry name" value="HELICASE_CTER"/>
    <property type="match status" value="1"/>
</dbReference>
<comment type="catalytic activity">
    <reaction evidence="5">
        <text>ATP + H2O = ADP + phosphate + H(+)</text>
        <dbReference type="Rhea" id="RHEA:13065"/>
        <dbReference type="ChEBI" id="CHEBI:15377"/>
        <dbReference type="ChEBI" id="CHEBI:15378"/>
        <dbReference type="ChEBI" id="CHEBI:30616"/>
        <dbReference type="ChEBI" id="CHEBI:43474"/>
        <dbReference type="ChEBI" id="CHEBI:456216"/>
        <dbReference type="EC" id="3.6.4.13"/>
    </reaction>
</comment>
<dbReference type="Pfam" id="PF00270">
    <property type="entry name" value="DEAD"/>
    <property type="match status" value="1"/>
</dbReference>
<dbReference type="InterPro" id="IPR027417">
    <property type="entry name" value="P-loop_NTPase"/>
</dbReference>
<dbReference type="PANTHER" id="PTHR24031">
    <property type="entry name" value="RNA HELICASE"/>
    <property type="match status" value="1"/>
</dbReference>
<evidence type="ECO:0000259" key="6">
    <source>
        <dbReference type="PROSITE" id="PS51192"/>
    </source>
</evidence>
<dbReference type="InterPro" id="IPR011545">
    <property type="entry name" value="DEAD/DEAH_box_helicase_dom"/>
</dbReference>
<dbReference type="CDD" id="cd18787">
    <property type="entry name" value="SF2_C_DEAD"/>
    <property type="match status" value="1"/>
</dbReference>
<keyword evidence="5" id="KW-0347">Helicase</keyword>
<organism evidence="8 9">
    <name type="scientific">Syphacia muris</name>
    <dbReference type="NCBI Taxonomy" id="451379"/>
    <lineage>
        <taxon>Eukaryota</taxon>
        <taxon>Metazoa</taxon>
        <taxon>Ecdysozoa</taxon>
        <taxon>Nematoda</taxon>
        <taxon>Chromadorea</taxon>
        <taxon>Rhabditida</taxon>
        <taxon>Spirurina</taxon>
        <taxon>Oxyuridomorpha</taxon>
        <taxon>Oxyuroidea</taxon>
        <taxon>Oxyuridae</taxon>
        <taxon>Syphacia</taxon>
    </lineage>
</organism>
<sequence length="435" mass="49674">MRYICICRFSTPTEIQSLVLPSAVRDKLDILGAAETGSGKTLAFLIPLICRLLEIKPTEGQKKLKALILAPTRELVVQIKKYLDIFLKYTEFKAVCVVGGLSQQKQERIIKHCPEVVVATPGRFWALCEMFQSDSYLSDWSFLRVLVIDETDRMTEKGHFQELENILDRIRKEAPAERQTLVFSATLTFVHLPPHRLFVQQKSITTKDKLKQLISIIGLRPNRKVFDITKTTCTPEALVEAKMNCSNLLEKDTNVLYLLTRYKGRTLIFTNSIDASRRLHGILSKVRYDGTILMIHAKMIQKQRLVNLEKFSKTDNSVLIATDVAARGLDIPGIDHVIHYQVAKTAESYVHRSGRTARISQKGLAVMMVDPQDVKFYSRICRNLNRDQFPVFPVDNPELMEILKERVAAASQLDSLEHRMKKVTFSFSFCCKLLI</sequence>
<feature type="domain" description="Helicase C-terminal" evidence="7">
    <location>
        <begin position="254"/>
        <end position="400"/>
    </location>
</feature>
<dbReference type="GO" id="GO:0003724">
    <property type="term" value="F:RNA helicase activity"/>
    <property type="evidence" value="ECO:0007669"/>
    <property type="project" value="UniProtKB-EC"/>
</dbReference>
<dbReference type="CDD" id="cd17946">
    <property type="entry name" value="DEADc_DDX24"/>
    <property type="match status" value="1"/>
</dbReference>
<dbReference type="SUPFAM" id="SSF52540">
    <property type="entry name" value="P-loop containing nucleoside triphosphate hydrolases"/>
    <property type="match status" value="1"/>
</dbReference>
<dbReference type="SMART" id="SM00490">
    <property type="entry name" value="HELICc"/>
    <property type="match status" value="1"/>
</dbReference>
<feature type="domain" description="Helicase ATP-binding" evidence="6">
    <location>
        <begin position="21"/>
        <end position="205"/>
    </location>
</feature>
<comment type="similarity">
    <text evidence="5">Belongs to the DEAD box helicase family.</text>
</comment>
<dbReference type="Pfam" id="PF00271">
    <property type="entry name" value="Helicase_C"/>
    <property type="match status" value="1"/>
</dbReference>
<dbReference type="PROSITE" id="PS51192">
    <property type="entry name" value="HELICASE_ATP_BIND_1"/>
    <property type="match status" value="1"/>
</dbReference>
<evidence type="ECO:0000313" key="8">
    <source>
        <dbReference type="Proteomes" id="UP000046393"/>
    </source>
</evidence>
<dbReference type="WBParaSite" id="SMUV_0000674001-mRNA-1">
    <property type="protein sequence ID" value="SMUV_0000674001-mRNA-1"/>
    <property type="gene ID" value="SMUV_0000674001"/>
</dbReference>
<protein>
    <recommendedName>
        <fullName evidence="5">ATP-dependent RNA helicase</fullName>
        <ecNumber evidence="5">3.6.4.13</ecNumber>
    </recommendedName>
</protein>
<dbReference type="Proteomes" id="UP000046393">
    <property type="component" value="Unplaced"/>
</dbReference>
<dbReference type="EC" id="3.6.4.13" evidence="5"/>
<dbReference type="SMART" id="SM00487">
    <property type="entry name" value="DEXDc"/>
    <property type="match status" value="1"/>
</dbReference>
<dbReference type="GO" id="GO:0005524">
    <property type="term" value="F:ATP binding"/>
    <property type="evidence" value="ECO:0007669"/>
    <property type="project" value="UniProtKB-UniRule"/>
</dbReference>
<dbReference type="InterPro" id="IPR014001">
    <property type="entry name" value="Helicase_ATP-bd"/>
</dbReference>
<keyword evidence="4 5" id="KW-0694">RNA-binding</keyword>
<dbReference type="Gene3D" id="3.40.50.300">
    <property type="entry name" value="P-loop containing nucleotide triphosphate hydrolases"/>
    <property type="match status" value="2"/>
</dbReference>
<dbReference type="GO" id="GO:0003723">
    <property type="term" value="F:RNA binding"/>
    <property type="evidence" value="ECO:0007669"/>
    <property type="project" value="UniProtKB-UniRule"/>
</dbReference>
<keyword evidence="1 5" id="KW-0547">Nucleotide-binding</keyword>
<comment type="function">
    <text evidence="5">RNA helicase.</text>
</comment>
<keyword evidence="8" id="KW-1185">Reference proteome</keyword>
<name>A0A0N5APZ7_9BILA</name>
<evidence type="ECO:0000256" key="5">
    <source>
        <dbReference type="RuleBase" id="RU365068"/>
    </source>
</evidence>